<name>A0ABD6BCT1_9EURY</name>
<feature type="domain" description="Sulfatase N-terminal" evidence="3">
    <location>
        <begin position="3"/>
        <end position="338"/>
    </location>
</feature>
<proteinExistence type="inferred from homology"/>
<dbReference type="SUPFAM" id="SSF53649">
    <property type="entry name" value="Alkaline phosphatase-like"/>
    <property type="match status" value="1"/>
</dbReference>
<dbReference type="EMBL" id="JBHUDI010000003">
    <property type="protein sequence ID" value="MFD1562866.1"/>
    <property type="molecule type" value="Genomic_DNA"/>
</dbReference>
<dbReference type="GO" id="GO:0016787">
    <property type="term" value="F:hydrolase activity"/>
    <property type="evidence" value="ECO:0007669"/>
    <property type="project" value="UniProtKB-KW"/>
</dbReference>
<keyword evidence="2" id="KW-0378">Hydrolase</keyword>
<dbReference type="RefSeq" id="WP_390284878.1">
    <property type="nucleotide sequence ID" value="NZ_JBHUDI010000003.1"/>
</dbReference>
<dbReference type="Proteomes" id="UP001597076">
    <property type="component" value="Unassembled WGS sequence"/>
</dbReference>
<evidence type="ECO:0000256" key="2">
    <source>
        <dbReference type="ARBA" id="ARBA00022801"/>
    </source>
</evidence>
<dbReference type="InterPro" id="IPR017850">
    <property type="entry name" value="Alkaline_phosphatase_core_sf"/>
</dbReference>
<protein>
    <submittedName>
        <fullName evidence="4">Sulfatase-like hydrolase/transferase</fullName>
    </submittedName>
</protein>
<dbReference type="PANTHER" id="PTHR42693:SF53">
    <property type="entry name" value="ENDO-4-O-SULFATASE"/>
    <property type="match status" value="1"/>
</dbReference>
<dbReference type="InterPro" id="IPR050738">
    <property type="entry name" value="Sulfatase"/>
</dbReference>
<evidence type="ECO:0000313" key="5">
    <source>
        <dbReference type="Proteomes" id="UP001597076"/>
    </source>
</evidence>
<comment type="similarity">
    <text evidence="1">Belongs to the sulfatase family.</text>
</comment>
<dbReference type="Gene3D" id="3.40.720.10">
    <property type="entry name" value="Alkaline Phosphatase, subunit A"/>
    <property type="match status" value="1"/>
</dbReference>
<dbReference type="Pfam" id="PF00884">
    <property type="entry name" value="Sulfatase"/>
    <property type="match status" value="1"/>
</dbReference>
<comment type="caution">
    <text evidence="4">The sequence shown here is derived from an EMBL/GenBank/DDBJ whole genome shotgun (WGS) entry which is preliminary data.</text>
</comment>
<dbReference type="PANTHER" id="PTHR42693">
    <property type="entry name" value="ARYLSULFATASE FAMILY MEMBER"/>
    <property type="match status" value="1"/>
</dbReference>
<dbReference type="AlphaFoldDB" id="A0ABD6BCT1"/>
<evidence type="ECO:0000256" key="1">
    <source>
        <dbReference type="ARBA" id="ARBA00008779"/>
    </source>
</evidence>
<gene>
    <name evidence="4" type="ORF">ACFR99_04810</name>
</gene>
<dbReference type="InterPro" id="IPR000917">
    <property type="entry name" value="Sulfatase_N"/>
</dbReference>
<reference evidence="4 5" key="1">
    <citation type="journal article" date="2019" name="Int. J. Syst. Evol. Microbiol.">
        <title>The Global Catalogue of Microorganisms (GCM) 10K type strain sequencing project: providing services to taxonomists for standard genome sequencing and annotation.</title>
        <authorList>
            <consortium name="The Broad Institute Genomics Platform"/>
            <consortium name="The Broad Institute Genome Sequencing Center for Infectious Disease"/>
            <person name="Wu L."/>
            <person name="Ma J."/>
        </authorList>
    </citation>
    <scope>NUCLEOTIDE SEQUENCE [LARGE SCALE GENOMIC DNA]</scope>
    <source>
        <strain evidence="4 5">CGMCC 1.12230</strain>
    </source>
</reference>
<keyword evidence="5" id="KW-1185">Reference proteome</keyword>
<accession>A0ABD6BCT1</accession>
<sequence length="461" mass="51852">MARNVVLLCLDTVRYGYFERHADDLQAIADHTFEECRTASTWSVPSHASMFTGVLPHEHGFHSATPTFGDLDREDTFLSDLDRFQFIGVSANPYASPVFGFDRLFDNFYHAESSMPYAEGLSPSKFWHESSTEDWTRYIEFLEACVRHNHPMKSLANGVASQTEKLFQKLPMAKPFDDGCKRILSRTRRILDESEQPTFVFVNVMDAHGPLTNVRSYDQSLIAEEHRNCSPDIDALAMNMDETFDEYEENIAAYRDLYAAAVEYTTRRVAEFCRRVDDDTAVVITADHGEQLDDGTGERRFGHVTPDAAEALLHVPLAVVNADLAVDESEPISHLDLGNLVTAIATETEFEKCQPLAAEVAGLGVAHPPTDHEDFDYWNRVSRCVYLNNGADKYVWDSMGTARHYGQVNGEYVLEREGGPELVPPNATAPFMTDIEDARTEEKTTYVDAAVESKLEELGYL</sequence>
<evidence type="ECO:0000259" key="3">
    <source>
        <dbReference type="Pfam" id="PF00884"/>
    </source>
</evidence>
<evidence type="ECO:0000313" key="4">
    <source>
        <dbReference type="EMBL" id="MFD1562866.1"/>
    </source>
</evidence>
<organism evidence="4 5">
    <name type="scientific">Haloarchaeobius amylolyticus</name>
    <dbReference type="NCBI Taxonomy" id="1198296"/>
    <lineage>
        <taxon>Archaea</taxon>
        <taxon>Methanobacteriati</taxon>
        <taxon>Methanobacteriota</taxon>
        <taxon>Stenosarchaea group</taxon>
        <taxon>Halobacteria</taxon>
        <taxon>Halobacteriales</taxon>
        <taxon>Halorubellaceae</taxon>
        <taxon>Haloarchaeobius</taxon>
    </lineage>
</organism>